<dbReference type="Gene3D" id="2.30.42.10">
    <property type="match status" value="1"/>
</dbReference>
<protein>
    <submittedName>
        <fullName evidence="5">PDZ and LIM domain 3 isoform X3</fullName>
    </submittedName>
</protein>
<dbReference type="STRING" id="10195.A0A3M7SBL1"/>
<organism evidence="5 6">
    <name type="scientific">Brachionus plicatilis</name>
    <name type="common">Marine rotifer</name>
    <name type="synonym">Brachionus muelleri</name>
    <dbReference type="NCBI Taxonomy" id="10195"/>
    <lineage>
        <taxon>Eukaryota</taxon>
        <taxon>Metazoa</taxon>
        <taxon>Spiralia</taxon>
        <taxon>Gnathifera</taxon>
        <taxon>Rotifera</taxon>
        <taxon>Eurotatoria</taxon>
        <taxon>Monogononta</taxon>
        <taxon>Pseudotrocha</taxon>
        <taxon>Ploima</taxon>
        <taxon>Brachionidae</taxon>
        <taxon>Brachionus</taxon>
    </lineage>
</organism>
<dbReference type="AlphaFoldDB" id="A0A3M7SBL1"/>
<dbReference type="GO" id="GO:0061061">
    <property type="term" value="P:muscle structure development"/>
    <property type="evidence" value="ECO:0007669"/>
    <property type="project" value="TreeGrafter"/>
</dbReference>
<dbReference type="GO" id="GO:0001725">
    <property type="term" value="C:stress fiber"/>
    <property type="evidence" value="ECO:0007669"/>
    <property type="project" value="TreeGrafter"/>
</dbReference>
<dbReference type="InterPro" id="IPR050604">
    <property type="entry name" value="PDZ-LIM_domain"/>
</dbReference>
<evidence type="ECO:0000256" key="2">
    <source>
        <dbReference type="ARBA" id="ARBA00022490"/>
    </source>
</evidence>
<gene>
    <name evidence="5" type="ORF">BpHYR1_009752</name>
</gene>
<name>A0A3M7SBL1_BRAPC</name>
<evidence type="ECO:0000256" key="1">
    <source>
        <dbReference type="ARBA" id="ARBA00004496"/>
    </source>
</evidence>
<dbReference type="GO" id="GO:0051371">
    <property type="term" value="F:muscle alpha-actinin binding"/>
    <property type="evidence" value="ECO:0007669"/>
    <property type="project" value="TreeGrafter"/>
</dbReference>
<proteinExistence type="predicted"/>
<keyword evidence="6" id="KW-1185">Reference proteome</keyword>
<dbReference type="SUPFAM" id="SSF50156">
    <property type="entry name" value="PDZ domain-like"/>
    <property type="match status" value="1"/>
</dbReference>
<keyword evidence="3" id="KW-0862">Zinc</keyword>
<dbReference type="GO" id="GO:0030018">
    <property type="term" value="C:Z disc"/>
    <property type="evidence" value="ECO:0007669"/>
    <property type="project" value="TreeGrafter"/>
</dbReference>
<evidence type="ECO:0000259" key="4">
    <source>
        <dbReference type="PROSITE" id="PS50106"/>
    </source>
</evidence>
<accession>A0A3M7SBL1</accession>
<evidence type="ECO:0000256" key="3">
    <source>
        <dbReference type="ARBA" id="ARBA00023038"/>
    </source>
</evidence>
<dbReference type="GO" id="GO:0031941">
    <property type="term" value="C:filamentous actin"/>
    <property type="evidence" value="ECO:0007669"/>
    <property type="project" value="TreeGrafter"/>
</dbReference>
<dbReference type="InterPro" id="IPR001478">
    <property type="entry name" value="PDZ"/>
</dbReference>
<dbReference type="SMART" id="SM00228">
    <property type="entry name" value="PDZ"/>
    <property type="match status" value="1"/>
</dbReference>
<evidence type="ECO:0000313" key="6">
    <source>
        <dbReference type="Proteomes" id="UP000276133"/>
    </source>
</evidence>
<comment type="caution">
    <text evidence="5">The sequence shown here is derived from an EMBL/GenBank/DDBJ whole genome shotgun (WGS) entry which is preliminary data.</text>
</comment>
<feature type="domain" description="PDZ" evidence="4">
    <location>
        <begin position="18"/>
        <end position="98"/>
    </location>
</feature>
<dbReference type="PANTHER" id="PTHR24214:SF38">
    <property type="entry name" value="PDZ AND LIM DOMAIN PROTEIN ZASP-RELATED"/>
    <property type="match status" value="1"/>
</dbReference>
<dbReference type="PROSITE" id="PS50106">
    <property type="entry name" value="PDZ"/>
    <property type="match status" value="1"/>
</dbReference>
<keyword evidence="2" id="KW-0963">Cytoplasm</keyword>
<dbReference type="OrthoDB" id="44841at2759"/>
<dbReference type="PANTHER" id="PTHR24214">
    <property type="entry name" value="PDZ AND LIM DOMAIN PROTEIN ZASP"/>
    <property type="match status" value="1"/>
</dbReference>
<keyword evidence="3" id="KW-0479">Metal-binding</keyword>
<dbReference type="GO" id="GO:0003779">
    <property type="term" value="F:actin binding"/>
    <property type="evidence" value="ECO:0007669"/>
    <property type="project" value="TreeGrafter"/>
</dbReference>
<dbReference type="GO" id="GO:0005912">
    <property type="term" value="C:adherens junction"/>
    <property type="evidence" value="ECO:0007669"/>
    <property type="project" value="TreeGrafter"/>
</dbReference>
<dbReference type="Pfam" id="PF00595">
    <property type="entry name" value="PDZ"/>
    <property type="match status" value="1"/>
</dbReference>
<keyword evidence="3" id="KW-0440">LIM domain</keyword>
<reference evidence="5 6" key="1">
    <citation type="journal article" date="2018" name="Sci. Rep.">
        <title>Genomic signatures of local adaptation to the degree of environmental predictability in rotifers.</title>
        <authorList>
            <person name="Franch-Gras L."/>
            <person name="Hahn C."/>
            <person name="Garcia-Roger E.M."/>
            <person name="Carmona M.J."/>
            <person name="Serra M."/>
            <person name="Gomez A."/>
        </authorList>
    </citation>
    <scope>NUCLEOTIDE SEQUENCE [LARGE SCALE GENOMIC DNA]</scope>
    <source>
        <strain evidence="5">HYR1</strain>
    </source>
</reference>
<evidence type="ECO:0000313" key="5">
    <source>
        <dbReference type="EMBL" id="RNA33162.1"/>
    </source>
</evidence>
<sequence>MASYWSPNRVKNRESCCLKTFYLDGKSPWGFRIVLDSNSQLVISKVRPKSKADLAGLKENDAILLINDLCTQKLALSQASELIESAHSLCLFVLTDSSHQALNMKIILLWNVMAFQTPNARINLFPFNLIFLLIIVGSHQDIKINTIYYFKILLEFYSHDIHLEKKLKKFIYVLDLIVRSFLNEKEKSMTLFYFFL</sequence>
<dbReference type="InterPro" id="IPR036034">
    <property type="entry name" value="PDZ_sf"/>
</dbReference>
<dbReference type="Proteomes" id="UP000276133">
    <property type="component" value="Unassembled WGS sequence"/>
</dbReference>
<dbReference type="GO" id="GO:0030036">
    <property type="term" value="P:actin cytoskeleton organization"/>
    <property type="evidence" value="ECO:0007669"/>
    <property type="project" value="TreeGrafter"/>
</dbReference>
<comment type="subcellular location">
    <subcellularLocation>
        <location evidence="1">Cytoplasm</location>
    </subcellularLocation>
</comment>
<dbReference type="EMBL" id="REGN01001678">
    <property type="protein sequence ID" value="RNA33162.1"/>
    <property type="molecule type" value="Genomic_DNA"/>
</dbReference>